<proteinExistence type="predicted"/>
<keyword evidence="1" id="KW-0808">Transferase</keyword>
<keyword evidence="5" id="KW-1185">Reference proteome</keyword>
<evidence type="ECO:0000259" key="3">
    <source>
        <dbReference type="Pfam" id="PF13439"/>
    </source>
</evidence>
<sequence length="363" mass="38974">MRVLILEPYPGWRWVSITRYAETVAALLRDAGVTVTRARAPWWGWSLIRHPSAALWTRDPAVQAARRGHADTVLIADLALAHHAPLFRKTHVVVAVHGLLALDPERYWAGRLERLTKSLALRAPLSRMLEADRLLAVSDCVARDLEDRLAVPPDRIRVVPNALPVGISRLPRGAAEQVLAQAGHSLPAGARVLSVGHTVAYKNLPLLIDAMMQPALDGAFLVRAGERFGPRLRKQARRLIAEGRLVELGPLSGPCLSAAYSACDVLAQPSVAEGFGYPVIEAQACGLPVVCSDGGALPETAGETAIVVPQRSAAPAAEFARALAAVINDRALAERLRRAGWNNVERFAPARVAPLLCAALAPP</sequence>
<evidence type="ECO:0000256" key="1">
    <source>
        <dbReference type="ARBA" id="ARBA00022679"/>
    </source>
</evidence>
<evidence type="ECO:0000313" key="4">
    <source>
        <dbReference type="EMBL" id="QFG01844.1"/>
    </source>
</evidence>
<evidence type="ECO:0000313" key="5">
    <source>
        <dbReference type="Proteomes" id="UP000326331"/>
    </source>
</evidence>
<reference evidence="4 5" key="1">
    <citation type="submission" date="2019-08" db="EMBL/GenBank/DDBJ databases">
        <authorList>
            <person name="Toschakov S.V."/>
        </authorList>
    </citation>
    <scope>NUCLEOTIDE SEQUENCE [LARGE SCALE GENOMIC DNA]</scope>
    <source>
        <strain evidence="4 5">3753O</strain>
    </source>
</reference>
<dbReference type="InterPro" id="IPR028098">
    <property type="entry name" value="Glyco_trans_4-like_N"/>
</dbReference>
<dbReference type="EMBL" id="CP042829">
    <property type="protein sequence ID" value="QFG01844.1"/>
    <property type="molecule type" value="Genomic_DNA"/>
</dbReference>
<dbReference type="Proteomes" id="UP000326331">
    <property type="component" value="Chromosome"/>
</dbReference>
<dbReference type="PANTHER" id="PTHR46401">
    <property type="entry name" value="GLYCOSYLTRANSFERASE WBBK-RELATED"/>
    <property type="match status" value="1"/>
</dbReference>
<gene>
    <name evidence="4" type="ORF">Tbon_00445</name>
</gene>
<dbReference type="RefSeq" id="WP_158065790.1">
    <property type="nucleotide sequence ID" value="NZ_CP042829.1"/>
</dbReference>
<reference evidence="4 5" key="2">
    <citation type="submission" date="2019-10" db="EMBL/GenBank/DDBJ databases">
        <title>Thermopilla bonchosmolovskayae gen. nov., sp. nov., a moderately thermophilic Chloroflexi bacterium from a Chukotka hot spring (Arctic, Russia), representing a novel classis Thermopillaia, which include previously uncultivated lineage OLB14.</title>
        <authorList>
            <person name="Kochetkova T.V."/>
            <person name="Zayulina K.S."/>
            <person name="Zhigarkov V.S."/>
            <person name="Minaev N.V."/>
            <person name="Novikov A."/>
            <person name="Toshchakov S.V."/>
            <person name="Elcheninov A.G."/>
            <person name="Kublanov I.V."/>
        </authorList>
    </citation>
    <scope>NUCLEOTIDE SEQUENCE [LARGE SCALE GENOMIC DNA]</scope>
    <source>
        <strain evidence="4 5">3753O</strain>
    </source>
</reference>
<dbReference type="InterPro" id="IPR001296">
    <property type="entry name" value="Glyco_trans_1"/>
</dbReference>
<organism evidence="4 5">
    <name type="scientific">Tepidiforma bonchosmolovskayae</name>
    <dbReference type="NCBI Taxonomy" id="2601677"/>
    <lineage>
        <taxon>Bacteria</taxon>
        <taxon>Bacillati</taxon>
        <taxon>Chloroflexota</taxon>
        <taxon>Tepidiformia</taxon>
        <taxon>Tepidiformales</taxon>
        <taxon>Tepidiformaceae</taxon>
        <taxon>Tepidiforma</taxon>
    </lineage>
</organism>
<dbReference type="Pfam" id="PF13439">
    <property type="entry name" value="Glyco_transf_4"/>
    <property type="match status" value="1"/>
</dbReference>
<dbReference type="Gene3D" id="3.40.50.2000">
    <property type="entry name" value="Glycogen Phosphorylase B"/>
    <property type="match status" value="2"/>
</dbReference>
<evidence type="ECO:0000259" key="2">
    <source>
        <dbReference type="Pfam" id="PF00534"/>
    </source>
</evidence>
<name>A0ABX6BY63_9CHLR</name>
<feature type="domain" description="Glycosyl transferase family 1" evidence="2">
    <location>
        <begin position="192"/>
        <end position="340"/>
    </location>
</feature>
<accession>A0ABX6BY63</accession>
<dbReference type="PANTHER" id="PTHR46401:SF2">
    <property type="entry name" value="GLYCOSYLTRANSFERASE WBBK-RELATED"/>
    <property type="match status" value="1"/>
</dbReference>
<dbReference type="SUPFAM" id="SSF53756">
    <property type="entry name" value="UDP-Glycosyltransferase/glycogen phosphorylase"/>
    <property type="match status" value="1"/>
</dbReference>
<feature type="domain" description="Glycosyltransferase subfamily 4-like N-terminal" evidence="3">
    <location>
        <begin position="40"/>
        <end position="162"/>
    </location>
</feature>
<dbReference type="Pfam" id="PF00534">
    <property type="entry name" value="Glycos_transf_1"/>
    <property type="match status" value="1"/>
</dbReference>
<protein>
    <submittedName>
        <fullName evidence="4">Glycosyltransferase family 4 protein</fullName>
    </submittedName>
</protein>